<gene>
    <name evidence="3" type="ORF">CD122_09865</name>
</gene>
<dbReference type="Proteomes" id="UP000242752">
    <property type="component" value="Unassembled WGS sequence"/>
</dbReference>
<feature type="compositionally biased region" description="Low complexity" evidence="1">
    <location>
        <begin position="35"/>
        <end position="59"/>
    </location>
</feature>
<evidence type="ECO:0000256" key="2">
    <source>
        <dbReference type="SAM" id="SignalP"/>
    </source>
</evidence>
<evidence type="ECO:0000313" key="4">
    <source>
        <dbReference type="Proteomes" id="UP000242752"/>
    </source>
</evidence>
<dbReference type="EMBL" id="PPRF01000077">
    <property type="protein sequence ID" value="PNZ25459.1"/>
    <property type="molecule type" value="Genomic_DNA"/>
</dbReference>
<feature type="compositionally biased region" description="Basic and acidic residues" evidence="1">
    <location>
        <begin position="23"/>
        <end position="34"/>
    </location>
</feature>
<dbReference type="RefSeq" id="WP_103358808.1">
    <property type="nucleotide sequence ID" value="NZ_CP113107.1"/>
</dbReference>
<dbReference type="OrthoDB" id="2414532at2"/>
<evidence type="ECO:0000313" key="3">
    <source>
        <dbReference type="EMBL" id="PNZ25459.1"/>
    </source>
</evidence>
<name>A0A2K3YIQ0_9STAP</name>
<feature type="chain" id="PRO_5039278800" description="Lipoprotein" evidence="2">
    <location>
        <begin position="20"/>
        <end position="189"/>
    </location>
</feature>
<sequence>MKKTLTLLLASTLVLGACSNDNQENKKEAKEKTKTTQQKTQTHANQTQGHTATPNNATNQNAVSKVSKTAIDVTNVTNRDILVAIIYGSYSEYEKIQAYNSAVANGVIPQGNVLEGPAWAAYESSLSIERGEEKSIFEYPPEDAEYIDEDYASYMDDATYSDWENEQDTYYEEETVDSGYDEFADYESN</sequence>
<keyword evidence="2" id="KW-0732">Signal</keyword>
<dbReference type="PROSITE" id="PS51257">
    <property type="entry name" value="PROKAR_LIPOPROTEIN"/>
    <property type="match status" value="1"/>
</dbReference>
<keyword evidence="4" id="KW-1185">Reference proteome</keyword>
<feature type="signal peptide" evidence="2">
    <location>
        <begin position="1"/>
        <end position="19"/>
    </location>
</feature>
<dbReference type="AlphaFoldDB" id="A0A2K3YIQ0"/>
<reference evidence="3 4" key="1">
    <citation type="submission" date="2017-08" db="EMBL/GenBank/DDBJ databases">
        <title>Draft genome sequences of 64 type strains of genus Staph aureus.</title>
        <authorList>
            <person name="Cole K."/>
            <person name="Golubchik T."/>
            <person name="Russell J."/>
            <person name="Foster D."/>
            <person name="Llewelyn M."/>
            <person name="Wilson D."/>
            <person name="Crook D."/>
            <person name="Paul J."/>
        </authorList>
    </citation>
    <scope>NUCLEOTIDE SEQUENCE [LARGE SCALE GENOMIC DNA]</scope>
    <source>
        <strain evidence="3 4">DSM 21968</strain>
    </source>
</reference>
<feature type="region of interest" description="Disordered" evidence="1">
    <location>
        <begin position="22"/>
        <end position="59"/>
    </location>
</feature>
<protein>
    <recommendedName>
        <fullName evidence="5">Lipoprotein</fullName>
    </recommendedName>
</protein>
<accession>A0A2K3YIQ0</accession>
<organism evidence="3 4">
    <name type="scientific">Staphylococcus rostri</name>
    <dbReference type="NCBI Taxonomy" id="522262"/>
    <lineage>
        <taxon>Bacteria</taxon>
        <taxon>Bacillati</taxon>
        <taxon>Bacillota</taxon>
        <taxon>Bacilli</taxon>
        <taxon>Bacillales</taxon>
        <taxon>Staphylococcaceae</taxon>
        <taxon>Staphylococcus</taxon>
    </lineage>
</organism>
<evidence type="ECO:0000256" key="1">
    <source>
        <dbReference type="SAM" id="MobiDB-lite"/>
    </source>
</evidence>
<evidence type="ECO:0008006" key="5">
    <source>
        <dbReference type="Google" id="ProtNLM"/>
    </source>
</evidence>
<comment type="caution">
    <text evidence="3">The sequence shown here is derived from an EMBL/GenBank/DDBJ whole genome shotgun (WGS) entry which is preliminary data.</text>
</comment>
<proteinExistence type="predicted"/>